<evidence type="ECO:0000313" key="6">
    <source>
        <dbReference type="EMBL" id="MCS2160503.1"/>
    </source>
</evidence>
<evidence type="ECO:0000256" key="1">
    <source>
        <dbReference type="ARBA" id="ARBA00009437"/>
    </source>
</evidence>
<dbReference type="Gene3D" id="1.10.10.10">
    <property type="entry name" value="Winged helix-like DNA-binding domain superfamily/Winged helix DNA-binding domain"/>
    <property type="match status" value="1"/>
</dbReference>
<dbReference type="PROSITE" id="PS50931">
    <property type="entry name" value="HTH_LYSR"/>
    <property type="match status" value="1"/>
</dbReference>
<evidence type="ECO:0000256" key="2">
    <source>
        <dbReference type="ARBA" id="ARBA00023015"/>
    </source>
</evidence>
<keyword evidence="3" id="KW-0238">DNA-binding</keyword>
<accession>A0ABT2DXZ5</accession>
<dbReference type="EMBL" id="JALIGE010000069">
    <property type="protein sequence ID" value="MCS2160503.1"/>
    <property type="molecule type" value="Genomic_DNA"/>
</dbReference>
<dbReference type="InterPro" id="IPR036390">
    <property type="entry name" value="WH_DNA-bd_sf"/>
</dbReference>
<evidence type="ECO:0000313" key="7">
    <source>
        <dbReference type="Proteomes" id="UP001205357"/>
    </source>
</evidence>
<dbReference type="InterPro" id="IPR036388">
    <property type="entry name" value="WH-like_DNA-bd_sf"/>
</dbReference>
<dbReference type="Pfam" id="PF00126">
    <property type="entry name" value="HTH_1"/>
    <property type="match status" value="1"/>
</dbReference>
<dbReference type="Pfam" id="PF03466">
    <property type="entry name" value="LysR_substrate"/>
    <property type="match status" value="1"/>
</dbReference>
<gene>
    <name evidence="6" type="ORF">MUU47_05060</name>
</gene>
<dbReference type="SUPFAM" id="SSF53850">
    <property type="entry name" value="Periplasmic binding protein-like II"/>
    <property type="match status" value="1"/>
</dbReference>
<sequence>MFTVRQLSAFVAVAQSLNFLQASEQLHMTQPALSLAIKEMESRLGGPLLIRTTRNVSLTPEGEILLPLARQLLADWSNTEERLRQRFTLQRGAVAIAAMPAFASNQLPVLLKTFRDRFPAIHITVHDVINEQVIEMVRARRVELGIGFEPEKSEGLMFEPLGSDKFVAVLPPDSVLTKAQRITWPQLLQNDFITLQRPSAMRRLLEKKLEEHGLKPDVTAESHQLATIGRMVANGLGYSAVPALCIRQMEELGAVCRPLHEPVVEQMVGIITHSGENLSMTVQTLAGVIRECSSPWQ</sequence>
<dbReference type="InterPro" id="IPR005119">
    <property type="entry name" value="LysR_subst-bd"/>
</dbReference>
<comment type="caution">
    <text evidence="6">The sequence shown here is derived from an EMBL/GenBank/DDBJ whole genome shotgun (WGS) entry which is preliminary data.</text>
</comment>
<dbReference type="CDD" id="cd08440">
    <property type="entry name" value="PBP2_LTTR_like_4"/>
    <property type="match status" value="1"/>
</dbReference>
<dbReference type="PRINTS" id="PR00039">
    <property type="entry name" value="HTHLYSR"/>
</dbReference>
<keyword evidence="4" id="KW-0804">Transcription</keyword>
<dbReference type="PANTHER" id="PTHR30419:SF30">
    <property type="entry name" value="LYSR FAMILY TRANSCRIPTIONAL REGULATOR"/>
    <property type="match status" value="1"/>
</dbReference>
<dbReference type="Gene3D" id="3.40.190.290">
    <property type="match status" value="1"/>
</dbReference>
<evidence type="ECO:0000256" key="3">
    <source>
        <dbReference type="ARBA" id="ARBA00023125"/>
    </source>
</evidence>
<dbReference type="InterPro" id="IPR000847">
    <property type="entry name" value="LysR_HTH_N"/>
</dbReference>
<dbReference type="Proteomes" id="UP001205357">
    <property type="component" value="Unassembled WGS sequence"/>
</dbReference>
<dbReference type="PANTHER" id="PTHR30419">
    <property type="entry name" value="HTH-TYPE TRANSCRIPTIONAL REGULATOR YBHD"/>
    <property type="match status" value="1"/>
</dbReference>
<dbReference type="InterPro" id="IPR050950">
    <property type="entry name" value="HTH-type_LysR_regulators"/>
</dbReference>
<proteinExistence type="inferred from homology"/>
<dbReference type="RefSeq" id="WP_258987090.1">
    <property type="nucleotide sequence ID" value="NZ_JALIGE010000069.1"/>
</dbReference>
<feature type="domain" description="HTH lysR-type" evidence="5">
    <location>
        <begin position="2"/>
        <end position="59"/>
    </location>
</feature>
<name>A0ABT2DXZ5_9ENTR</name>
<keyword evidence="2" id="KW-0805">Transcription regulation</keyword>
<dbReference type="SUPFAM" id="SSF46785">
    <property type="entry name" value="Winged helix' DNA-binding domain"/>
    <property type="match status" value="1"/>
</dbReference>
<evidence type="ECO:0000259" key="5">
    <source>
        <dbReference type="PROSITE" id="PS50931"/>
    </source>
</evidence>
<keyword evidence="7" id="KW-1185">Reference proteome</keyword>
<evidence type="ECO:0000256" key="4">
    <source>
        <dbReference type="ARBA" id="ARBA00023163"/>
    </source>
</evidence>
<comment type="similarity">
    <text evidence="1">Belongs to the LysR transcriptional regulatory family.</text>
</comment>
<protein>
    <submittedName>
        <fullName evidence="6">LysR family transcriptional regulator</fullName>
    </submittedName>
</protein>
<reference evidence="6 7" key="1">
    <citation type="submission" date="2022-04" db="EMBL/GenBank/DDBJ databases">
        <title>Proposal of a three novel species of Scandinavium, Scandinavium hiltneri, Scandinavium manionii, Scandinavium tedordense.</title>
        <authorList>
            <person name="Maddock D.W."/>
            <person name="Brady C.L."/>
            <person name="Denman S."/>
            <person name="Arnold D."/>
        </authorList>
    </citation>
    <scope>NUCLEOTIDE SEQUENCE [LARGE SCALE GENOMIC DNA]</scope>
    <source>
        <strain evidence="6 7">H11S7</strain>
    </source>
</reference>
<organism evidence="6 7">
    <name type="scientific">Scandinavium hiltneri</name>
    <dbReference type="NCBI Taxonomy" id="2926519"/>
    <lineage>
        <taxon>Bacteria</taxon>
        <taxon>Pseudomonadati</taxon>
        <taxon>Pseudomonadota</taxon>
        <taxon>Gammaproteobacteria</taxon>
        <taxon>Enterobacterales</taxon>
        <taxon>Enterobacteriaceae</taxon>
        <taxon>Scandinavium</taxon>
    </lineage>
</organism>